<evidence type="ECO:0000256" key="4">
    <source>
        <dbReference type="ARBA" id="ARBA00022989"/>
    </source>
</evidence>
<evidence type="ECO:0000256" key="5">
    <source>
        <dbReference type="ARBA" id="ARBA00023136"/>
    </source>
</evidence>
<dbReference type="AlphaFoldDB" id="A0A0R3QLK7"/>
<evidence type="ECO:0000256" key="3">
    <source>
        <dbReference type="ARBA" id="ARBA00022692"/>
    </source>
</evidence>
<evidence type="ECO:0000313" key="9">
    <source>
        <dbReference type="Proteomes" id="UP000280834"/>
    </source>
</evidence>
<sequence length="279" mass="32745">MAEKDKTETELSNSSASSTVSKISMSSRNSTAYMNELEEQSDHLSERALQSSVVDIVVTIQNNFFKKGKPLKIWHQYLLNKILYNKNYVYVDKVFCFVESKTTVRREQIFYAIILLLIAFVLLENFDPLLCSIVSCLYPAYETTRSLTVHKNKARKQREHWLIYWIVFSFFTLQDYYTEWLTKIFSPLLLLKMLFLMLLALPQTGMAKLCYHNVVVPVFSIINDAFIKYNRKSRIDFKDLYKCLFSETAISKVSQEMLQKLKRTKSKKTSHFLEILPLL</sequence>
<comment type="similarity">
    <text evidence="2 6">Belongs to the DP1 family.</text>
</comment>
<feature type="compositionally biased region" description="Polar residues" evidence="7">
    <location>
        <begin position="10"/>
        <end position="23"/>
    </location>
</feature>
<dbReference type="EMBL" id="UZAG01015658">
    <property type="protein sequence ID" value="VDO22289.1"/>
    <property type="molecule type" value="Genomic_DNA"/>
</dbReference>
<name>A0A0R3QLK7_9BILA</name>
<accession>A0A0R3QLK7</accession>
<gene>
    <name evidence="8" type="ORF">BTMF_LOCUS6630</name>
</gene>
<dbReference type="WBParaSite" id="BTMF_0000857901-mRNA-1">
    <property type="protein sequence ID" value="BTMF_0000857901-mRNA-1"/>
    <property type="gene ID" value="BTMF_0000857901"/>
</dbReference>
<evidence type="ECO:0000256" key="7">
    <source>
        <dbReference type="SAM" id="MobiDB-lite"/>
    </source>
</evidence>
<evidence type="ECO:0000256" key="2">
    <source>
        <dbReference type="ARBA" id="ARBA00008573"/>
    </source>
</evidence>
<reference evidence="8 9" key="2">
    <citation type="submission" date="2018-11" db="EMBL/GenBank/DDBJ databases">
        <authorList>
            <consortium name="Pathogen Informatics"/>
        </authorList>
    </citation>
    <scope>NUCLEOTIDE SEQUENCE [LARGE SCALE GENOMIC DNA]</scope>
</reference>
<protein>
    <recommendedName>
        <fullName evidence="6">Receptor expression-enhancing protein</fullName>
    </recommendedName>
</protein>
<keyword evidence="4 6" id="KW-1133">Transmembrane helix</keyword>
<dbReference type="PANTHER" id="PTHR12300:SF161">
    <property type="entry name" value="RECEPTOR EXPRESSION-ENHANCING PROTEIN"/>
    <property type="match status" value="1"/>
</dbReference>
<evidence type="ECO:0000313" key="10">
    <source>
        <dbReference type="WBParaSite" id="BTMF_0000857901-mRNA-1"/>
    </source>
</evidence>
<dbReference type="InterPro" id="IPR004345">
    <property type="entry name" value="TB2_DP1_HVA22"/>
</dbReference>
<proteinExistence type="inferred from homology"/>
<dbReference type="STRING" id="42155.A0A0R3QLK7"/>
<reference evidence="10" key="1">
    <citation type="submission" date="2017-02" db="UniProtKB">
        <authorList>
            <consortium name="WormBaseParasite"/>
        </authorList>
    </citation>
    <scope>IDENTIFICATION</scope>
</reference>
<evidence type="ECO:0000256" key="1">
    <source>
        <dbReference type="ARBA" id="ARBA00004141"/>
    </source>
</evidence>
<dbReference type="GO" id="GO:0016020">
    <property type="term" value="C:membrane"/>
    <property type="evidence" value="ECO:0007669"/>
    <property type="project" value="UniProtKB-SubCell"/>
</dbReference>
<feature type="transmembrane region" description="Helical" evidence="6">
    <location>
        <begin position="109"/>
        <end position="140"/>
    </location>
</feature>
<evidence type="ECO:0000256" key="6">
    <source>
        <dbReference type="RuleBase" id="RU362006"/>
    </source>
</evidence>
<keyword evidence="3 6" id="KW-0812">Transmembrane</keyword>
<keyword evidence="5 6" id="KW-0472">Membrane</keyword>
<keyword evidence="9" id="KW-1185">Reference proteome</keyword>
<evidence type="ECO:0000313" key="8">
    <source>
        <dbReference type="EMBL" id="VDO22289.1"/>
    </source>
</evidence>
<feature type="transmembrane region" description="Helical" evidence="6">
    <location>
        <begin position="184"/>
        <end position="201"/>
    </location>
</feature>
<dbReference type="Proteomes" id="UP000280834">
    <property type="component" value="Unassembled WGS sequence"/>
</dbReference>
<dbReference type="PANTHER" id="PTHR12300">
    <property type="entry name" value="HVA22-LIKE PROTEINS"/>
    <property type="match status" value="1"/>
</dbReference>
<feature type="region of interest" description="Disordered" evidence="7">
    <location>
        <begin position="1"/>
        <end position="23"/>
    </location>
</feature>
<comment type="subcellular location">
    <subcellularLocation>
        <location evidence="1 6">Membrane</location>
        <topology evidence="1 6">Multi-pass membrane protein</topology>
    </subcellularLocation>
</comment>
<dbReference type="Pfam" id="PF03134">
    <property type="entry name" value="TB2_DP1_HVA22"/>
    <property type="match status" value="1"/>
</dbReference>
<organism evidence="10">
    <name type="scientific">Brugia timori</name>
    <dbReference type="NCBI Taxonomy" id="42155"/>
    <lineage>
        <taxon>Eukaryota</taxon>
        <taxon>Metazoa</taxon>
        <taxon>Ecdysozoa</taxon>
        <taxon>Nematoda</taxon>
        <taxon>Chromadorea</taxon>
        <taxon>Rhabditida</taxon>
        <taxon>Spirurina</taxon>
        <taxon>Spiruromorpha</taxon>
        <taxon>Filarioidea</taxon>
        <taxon>Onchocercidae</taxon>
        <taxon>Brugia</taxon>
    </lineage>
</organism>